<dbReference type="GO" id="GO:0012505">
    <property type="term" value="C:endomembrane system"/>
    <property type="evidence" value="ECO:0007669"/>
    <property type="project" value="UniProtKB-SubCell"/>
</dbReference>
<dbReference type="Proteomes" id="UP000317650">
    <property type="component" value="Chromosome 3"/>
</dbReference>
<comment type="subcellular location">
    <subcellularLocation>
        <location evidence="1">Endomembrane system</location>
    </subcellularLocation>
</comment>
<comment type="similarity">
    <text evidence="2">Belongs to the adaptor complexes small subunit family.</text>
</comment>
<dbReference type="InterPro" id="IPR011012">
    <property type="entry name" value="Longin-like_dom_sf"/>
</dbReference>
<dbReference type="GO" id="GO:0006886">
    <property type="term" value="P:intracellular protein transport"/>
    <property type="evidence" value="ECO:0007669"/>
    <property type="project" value="InterPro"/>
</dbReference>
<evidence type="ECO:0000313" key="8">
    <source>
        <dbReference type="Proteomes" id="UP000317650"/>
    </source>
</evidence>
<dbReference type="PANTHER" id="PTHR11753">
    <property type="entry name" value="ADAPTOR COMPLEXES SMALL SUBUNIT FAMILY"/>
    <property type="match status" value="1"/>
</dbReference>
<keyword evidence="5" id="KW-0472">Membrane</keyword>
<protein>
    <recommendedName>
        <fullName evidence="6">AP complex mu/sigma subunit domain-containing protein</fullName>
    </recommendedName>
</protein>
<proteinExistence type="inferred from homology"/>
<keyword evidence="4" id="KW-0653">Protein transport</keyword>
<keyword evidence="3" id="KW-0813">Transport</keyword>
<evidence type="ECO:0000256" key="4">
    <source>
        <dbReference type="ARBA" id="ARBA00022927"/>
    </source>
</evidence>
<dbReference type="GO" id="GO:0016192">
    <property type="term" value="P:vesicle-mediated transport"/>
    <property type="evidence" value="ECO:0007669"/>
    <property type="project" value="InterPro"/>
</dbReference>
<dbReference type="Gene3D" id="3.30.450.60">
    <property type="match status" value="1"/>
</dbReference>
<evidence type="ECO:0000259" key="6">
    <source>
        <dbReference type="Pfam" id="PF01217"/>
    </source>
</evidence>
<dbReference type="InterPro" id="IPR016635">
    <property type="entry name" value="AP_complex_ssu"/>
</dbReference>
<accession>A0A4V4H654</accession>
<evidence type="ECO:0000256" key="1">
    <source>
        <dbReference type="ARBA" id="ARBA00004308"/>
    </source>
</evidence>
<organism evidence="7 8">
    <name type="scientific">Musa balbisiana</name>
    <name type="common">Banana</name>
    <dbReference type="NCBI Taxonomy" id="52838"/>
    <lineage>
        <taxon>Eukaryota</taxon>
        <taxon>Viridiplantae</taxon>
        <taxon>Streptophyta</taxon>
        <taxon>Embryophyta</taxon>
        <taxon>Tracheophyta</taxon>
        <taxon>Spermatophyta</taxon>
        <taxon>Magnoliopsida</taxon>
        <taxon>Liliopsida</taxon>
        <taxon>Zingiberales</taxon>
        <taxon>Musaceae</taxon>
        <taxon>Musa</taxon>
    </lineage>
</organism>
<dbReference type="PROSITE" id="PS00989">
    <property type="entry name" value="CLAT_ADAPTOR_S"/>
    <property type="match status" value="1"/>
</dbReference>
<keyword evidence="8" id="KW-1185">Reference proteome</keyword>
<sequence length="215" mass="24655">MIRAVIVMNTDGKPRPLKFYDFRPPEKQQELIRSVFTGRKPVIPIIWKRTLNSPLLLRSFYIFATKFPLIFLRHYAVVLSGRPDNVSNFVAADAIFGSGTRLVYKHLASLYFVFVFDGCENELPMLDLSQVPVETLDRCFKNVGELDIVFNFNKMHTVLDEIIFGGQAREIFQFNQLGAKVCNQKVWPVVCCKFQDVVPGPVHHCVGFFNLLHLS</sequence>
<dbReference type="SUPFAM" id="SSF64356">
    <property type="entry name" value="SNARE-like"/>
    <property type="match status" value="1"/>
</dbReference>
<dbReference type="InterPro" id="IPR022775">
    <property type="entry name" value="AP_mu_sigma_su"/>
</dbReference>
<feature type="domain" description="AP complex mu/sigma subunit" evidence="6">
    <location>
        <begin position="77"/>
        <end position="171"/>
    </location>
</feature>
<evidence type="ECO:0000256" key="3">
    <source>
        <dbReference type="ARBA" id="ARBA00022448"/>
    </source>
</evidence>
<dbReference type="EMBL" id="PYDT01000006">
    <property type="protein sequence ID" value="THU58606.1"/>
    <property type="molecule type" value="Genomic_DNA"/>
</dbReference>
<name>A0A4V4H654_MUSBA</name>
<reference evidence="7 8" key="1">
    <citation type="journal article" date="2019" name="Nat. Plants">
        <title>Genome sequencing of Musa balbisiana reveals subgenome evolution and function divergence in polyploid bananas.</title>
        <authorList>
            <person name="Yao X."/>
        </authorList>
    </citation>
    <scope>NUCLEOTIDE SEQUENCE [LARGE SCALE GENOMIC DNA]</scope>
    <source>
        <strain evidence="8">cv. DH-PKW</strain>
        <tissue evidence="7">Leaves</tissue>
    </source>
</reference>
<evidence type="ECO:0000256" key="5">
    <source>
        <dbReference type="ARBA" id="ARBA00023136"/>
    </source>
</evidence>
<evidence type="ECO:0000256" key="2">
    <source>
        <dbReference type="ARBA" id="ARBA00006972"/>
    </source>
</evidence>
<dbReference type="InterPro" id="IPR000804">
    <property type="entry name" value="Clathrin_sm-chain_CS"/>
</dbReference>
<dbReference type="AlphaFoldDB" id="A0A4V4H654"/>
<comment type="caution">
    <text evidence="7">The sequence shown here is derived from an EMBL/GenBank/DDBJ whole genome shotgun (WGS) entry which is preliminary data.</text>
</comment>
<evidence type="ECO:0000313" key="7">
    <source>
        <dbReference type="EMBL" id="THU58606.1"/>
    </source>
</evidence>
<dbReference type="STRING" id="52838.A0A4V4H654"/>
<dbReference type="GO" id="GO:0030117">
    <property type="term" value="C:membrane coat"/>
    <property type="evidence" value="ECO:0007669"/>
    <property type="project" value="InterPro"/>
</dbReference>
<dbReference type="Pfam" id="PF01217">
    <property type="entry name" value="Clat_adaptor_s"/>
    <property type="match status" value="1"/>
</dbReference>
<gene>
    <name evidence="7" type="ORF">C4D60_Mb03t16140</name>
</gene>